<evidence type="ECO:0000256" key="12">
    <source>
        <dbReference type="SAM" id="MobiDB-lite"/>
    </source>
</evidence>
<proteinExistence type="inferred from homology"/>
<keyword evidence="11" id="KW-0175">Coiled coil</keyword>
<dbReference type="InterPro" id="IPR023299">
    <property type="entry name" value="ATPase_P-typ_cyto_dom_N"/>
</dbReference>
<evidence type="ECO:0000259" key="14">
    <source>
        <dbReference type="Pfam" id="PF00122"/>
    </source>
</evidence>
<organism evidence="16 17">
    <name type="scientific">Tetradesmus obliquus</name>
    <name type="common">Green alga</name>
    <name type="synonym">Acutodesmus obliquus</name>
    <dbReference type="NCBI Taxonomy" id="3088"/>
    <lineage>
        <taxon>Eukaryota</taxon>
        <taxon>Viridiplantae</taxon>
        <taxon>Chlorophyta</taxon>
        <taxon>core chlorophytes</taxon>
        <taxon>Chlorophyceae</taxon>
        <taxon>CS clade</taxon>
        <taxon>Sphaeropleales</taxon>
        <taxon>Scenedesmaceae</taxon>
        <taxon>Tetradesmus</taxon>
    </lineage>
</organism>
<feature type="region of interest" description="Disordered" evidence="12">
    <location>
        <begin position="880"/>
        <end position="934"/>
    </location>
</feature>
<dbReference type="InterPro" id="IPR059000">
    <property type="entry name" value="ATPase_P-type_domA"/>
</dbReference>
<keyword evidence="5" id="KW-0547">Nucleotide-binding</keyword>
<dbReference type="InterPro" id="IPR057255">
    <property type="entry name" value="2TM_P5A-ATPase"/>
</dbReference>
<keyword evidence="17" id="KW-1185">Reference proteome</keyword>
<dbReference type="Pfam" id="PF00122">
    <property type="entry name" value="E1-E2_ATPase"/>
    <property type="match status" value="1"/>
</dbReference>
<evidence type="ECO:0000256" key="11">
    <source>
        <dbReference type="SAM" id="Coils"/>
    </source>
</evidence>
<dbReference type="Gene3D" id="3.40.1110.10">
    <property type="entry name" value="Calcium-transporting ATPase, cytoplasmic domain N"/>
    <property type="match status" value="1"/>
</dbReference>
<protein>
    <recommendedName>
        <fullName evidence="18">Cation-transporting ATPase</fullName>
    </recommendedName>
</protein>
<evidence type="ECO:0000256" key="13">
    <source>
        <dbReference type="SAM" id="Phobius"/>
    </source>
</evidence>
<evidence type="ECO:0000256" key="6">
    <source>
        <dbReference type="ARBA" id="ARBA00022840"/>
    </source>
</evidence>
<feature type="transmembrane region" description="Helical" evidence="13">
    <location>
        <begin position="210"/>
        <end position="225"/>
    </location>
</feature>
<feature type="transmembrane region" description="Helical" evidence="13">
    <location>
        <begin position="1238"/>
        <end position="1256"/>
    </location>
</feature>
<dbReference type="Gene3D" id="3.40.50.1000">
    <property type="entry name" value="HAD superfamily/HAD-like"/>
    <property type="match status" value="1"/>
</dbReference>
<dbReference type="PROSITE" id="PS00154">
    <property type="entry name" value="ATPASE_E1_E2"/>
    <property type="match status" value="1"/>
</dbReference>
<comment type="subcellular location">
    <subcellularLocation>
        <location evidence="1">Membrane</location>
        <topology evidence="1">Multi-pass membrane protein</topology>
    </subcellularLocation>
</comment>
<keyword evidence="9 13" id="KW-1133">Transmembrane helix</keyword>
<feature type="transmembrane region" description="Helical" evidence="13">
    <location>
        <begin position="1058"/>
        <end position="1078"/>
    </location>
</feature>
<dbReference type="SUPFAM" id="SSF81665">
    <property type="entry name" value="Calcium ATPase, transmembrane domain M"/>
    <property type="match status" value="1"/>
</dbReference>
<dbReference type="InterPro" id="IPR006544">
    <property type="entry name" value="P-type_TPase_V"/>
</dbReference>
<dbReference type="Pfam" id="PF23143">
    <property type="entry name" value="2TM_P5A-ATPase"/>
    <property type="match status" value="1"/>
</dbReference>
<keyword evidence="3 13" id="KW-0812">Transmembrane</keyword>
<evidence type="ECO:0000256" key="4">
    <source>
        <dbReference type="ARBA" id="ARBA00022723"/>
    </source>
</evidence>
<dbReference type="SUPFAM" id="SSF81653">
    <property type="entry name" value="Calcium ATPase, transduction domain A"/>
    <property type="match status" value="1"/>
</dbReference>
<feature type="transmembrane region" description="Helical" evidence="13">
    <location>
        <begin position="1207"/>
        <end position="1226"/>
    </location>
</feature>
<dbReference type="PANTHER" id="PTHR45630:SF7">
    <property type="entry name" value="ENDOPLASMIC RETICULUM TRANSMEMBRANE HELIX TRANSLOCASE"/>
    <property type="match status" value="1"/>
</dbReference>
<reference evidence="16 17" key="1">
    <citation type="submission" date="2023-05" db="EMBL/GenBank/DDBJ databases">
        <title>A 100% complete, gapless, phased diploid assembly of the Scenedesmus obliquus UTEX 3031 genome.</title>
        <authorList>
            <person name="Biondi T.C."/>
            <person name="Hanschen E.R."/>
            <person name="Kwon T."/>
            <person name="Eng W."/>
            <person name="Kruse C.P.S."/>
            <person name="Koehler S.I."/>
            <person name="Kunde Y."/>
            <person name="Gleasner C.D."/>
            <person name="You Mak K.T."/>
            <person name="Polle J."/>
            <person name="Hovde B.T."/>
            <person name="Starkenburg S.R."/>
        </authorList>
    </citation>
    <scope>NUCLEOTIDE SEQUENCE [LARGE SCALE GENOMIC DNA]</scope>
    <source>
        <strain evidence="16 17">DOE0152z</strain>
    </source>
</reference>
<evidence type="ECO:0000256" key="9">
    <source>
        <dbReference type="ARBA" id="ARBA00022989"/>
    </source>
</evidence>
<keyword evidence="7" id="KW-0460">Magnesium</keyword>
<dbReference type="InterPro" id="IPR008250">
    <property type="entry name" value="ATPase_P-typ_transduc_dom_A_sf"/>
</dbReference>
<feature type="compositionally biased region" description="Low complexity" evidence="12">
    <location>
        <begin position="893"/>
        <end position="934"/>
    </location>
</feature>
<evidence type="ECO:0008006" key="18">
    <source>
        <dbReference type="Google" id="ProtNLM"/>
    </source>
</evidence>
<feature type="transmembrane region" description="Helical" evidence="13">
    <location>
        <begin position="1085"/>
        <end position="1103"/>
    </location>
</feature>
<evidence type="ECO:0000313" key="17">
    <source>
        <dbReference type="Proteomes" id="UP001244341"/>
    </source>
</evidence>
<dbReference type="Gene3D" id="2.70.150.10">
    <property type="entry name" value="Calcium-transporting ATPase, cytoplasmic transduction domain A"/>
    <property type="match status" value="1"/>
</dbReference>
<dbReference type="InterPro" id="IPR044492">
    <property type="entry name" value="P_typ_ATPase_HD_dom"/>
</dbReference>
<sequence>MDDLAVPDNPAPPGVKAKEIERVVLLQRRLGAAKLNIGPFIVIYSLLFAAWVQQYIENGHPLYVVYASVVVAVLHVLSFLFTHWLVSFNALVNYKRVEKLNDAEYIQVVPHKFSGNADIVPLEFRQARDPHSGEEHSEVAFEFRKLRFNYHPDSNGFERLRFPVHEPFSYYLKASGYGHGDKVAAAVAQWGLNKFEVPVPPFSELLKEQMLAPFFVFQVFCVGLWCLDEYWYYSLFTLGMLVMFECTVVVQRQRNLRELRSLQTPKQRLQAYRGGKWEEVPGEALLPGDVVSICRPKGGPGAEEKVVPADCLLLAGNCIVEEAVLTGESTPQWKLAVGGGGVSPNEHLHIKSHRQHVLFGGTKVLQHTGDKAGRIRTPDGGCLAVVLRTGFETSQGQLMRTILYSTERVTANSWETGLFICFLLVFAVSAAYYVLKHGLADPSRDRFKLILNCVMIVTSVIPPELPMELTIAVNASLVALASKAIFCTEPFRIPFAGKVEVCCFDKTGTLTTDHLLLEGLAGLPGKPPRELVSEPAQMPAAAGEVLAACQSLVLIDGEVIGDPLEKAALQASRWSYSSDVALSHDKKTRATVVQRYHFSSGLRRMAATVLLEEEDAPQPVPVALMKGAPEVVRQFLKQVPSDYDATYKHFAAQGARVIALARRRLPTDLDGPELRNLERDAVERDMEFTGFAIFQCPLKEESEPALAELASASHMLVMITGDAPLTAVHAASQVHIVTRPVLVMQHKLEAVGDGPGAYHTPGSAEADAEFEWVSPDESSRIPFSRSWEELLLLAGEYDLCLTGDALAHVEGCGLGRRVIPLVQVFARVSPEQKELVLQTLRAGGWVTLMVGDGTNDVGGLKAAHVGVALLAPSALAELKKKSKERGEKKSRSSKAIAAGGSANSSQQQQQGAVVPAGDRAAAAKAGRTSPAPNAGAVVAAGSAAAGTTGGEQAKGKKKGEKLKPGEALLEQYRAAGKPVPPSLERMAAMLDKMEEDSSAAQAMLDKMEEDSAAAQDVPMVKPGDASMASPFTAKASSVAPVTDILKQGRCTLVTTVQMFKILGLLCLSTAYALSVMYLQGVKLSDAQATLSGVLTAGMFYFISNAKPLPQLSPVRPHPSIFCAYFFTSLLGQFAVQLGFLVFMYRMALAVMPAEEKQDTESDFAPNLVNSICYLVQQIVQLTTFAVNYVGHPFNTSLTQNAGMIKSLRYSGCFLALLVSQSVMPLNESFGLVAIPLEMRLYLIAGSLAVIAFSLFWEHSLRRLFPAATPPSKGYMVHSRQLAQLQAQRSRARKDE</sequence>
<gene>
    <name evidence="16" type="ORF">OEZ85_005669</name>
</gene>
<name>A0ABY8UEG7_TETOB</name>
<evidence type="ECO:0000256" key="2">
    <source>
        <dbReference type="ARBA" id="ARBA00006000"/>
    </source>
</evidence>
<feature type="domain" description="P-type ATPase A" evidence="14">
    <location>
        <begin position="268"/>
        <end position="401"/>
    </location>
</feature>
<dbReference type="InterPro" id="IPR023298">
    <property type="entry name" value="ATPase_P-typ_TM_dom_sf"/>
</dbReference>
<dbReference type="PRINTS" id="PR00119">
    <property type="entry name" value="CATATPASE"/>
</dbReference>
<dbReference type="SFLD" id="SFLDS00003">
    <property type="entry name" value="Haloacid_Dehalogenase"/>
    <property type="match status" value="1"/>
</dbReference>
<dbReference type="InterPro" id="IPR001757">
    <property type="entry name" value="P_typ_ATPase"/>
</dbReference>
<dbReference type="InterPro" id="IPR036412">
    <property type="entry name" value="HAD-like_sf"/>
</dbReference>
<feature type="transmembrane region" description="Helical" evidence="13">
    <location>
        <begin position="37"/>
        <end position="56"/>
    </location>
</feature>
<feature type="transmembrane region" description="Helical" evidence="13">
    <location>
        <begin position="1123"/>
        <end position="1144"/>
    </location>
</feature>
<keyword evidence="4" id="KW-0479">Metal-binding</keyword>
<dbReference type="SUPFAM" id="SSF56784">
    <property type="entry name" value="HAD-like"/>
    <property type="match status" value="1"/>
</dbReference>
<evidence type="ECO:0000256" key="7">
    <source>
        <dbReference type="ARBA" id="ARBA00022842"/>
    </source>
</evidence>
<feature type="coiled-coil region" evidence="11">
    <location>
        <begin position="983"/>
        <end position="1010"/>
    </location>
</feature>
<keyword evidence="8" id="KW-1278">Translocase</keyword>
<keyword evidence="10 13" id="KW-0472">Membrane</keyword>
<evidence type="ECO:0000313" key="16">
    <source>
        <dbReference type="EMBL" id="WIA19750.1"/>
    </source>
</evidence>
<dbReference type="PANTHER" id="PTHR45630">
    <property type="entry name" value="CATION-TRANSPORTING ATPASE-RELATED"/>
    <property type="match status" value="1"/>
</dbReference>
<dbReference type="SFLD" id="SFLDG00002">
    <property type="entry name" value="C1.7:_P-type_atpase_like"/>
    <property type="match status" value="1"/>
</dbReference>
<evidence type="ECO:0000256" key="8">
    <source>
        <dbReference type="ARBA" id="ARBA00022967"/>
    </source>
</evidence>
<keyword evidence="6" id="KW-0067">ATP-binding</keyword>
<feature type="transmembrane region" description="Helical" evidence="13">
    <location>
        <begin position="62"/>
        <end position="86"/>
    </location>
</feature>
<dbReference type="Pfam" id="PF13246">
    <property type="entry name" value="Cation_ATPase"/>
    <property type="match status" value="1"/>
</dbReference>
<evidence type="ECO:0000256" key="5">
    <source>
        <dbReference type="ARBA" id="ARBA00022741"/>
    </source>
</evidence>
<accession>A0ABY8UEG7</accession>
<evidence type="ECO:0000259" key="15">
    <source>
        <dbReference type="Pfam" id="PF23143"/>
    </source>
</evidence>
<dbReference type="SFLD" id="SFLDF00027">
    <property type="entry name" value="p-type_atpase"/>
    <property type="match status" value="1"/>
</dbReference>
<evidence type="ECO:0000256" key="1">
    <source>
        <dbReference type="ARBA" id="ARBA00004141"/>
    </source>
</evidence>
<evidence type="ECO:0000256" key="10">
    <source>
        <dbReference type="ARBA" id="ARBA00023136"/>
    </source>
</evidence>
<dbReference type="EMBL" id="CP126218">
    <property type="protein sequence ID" value="WIA19750.1"/>
    <property type="molecule type" value="Genomic_DNA"/>
</dbReference>
<feature type="transmembrane region" description="Helical" evidence="13">
    <location>
        <begin position="417"/>
        <end position="435"/>
    </location>
</feature>
<dbReference type="InterPro" id="IPR023214">
    <property type="entry name" value="HAD_sf"/>
</dbReference>
<dbReference type="SUPFAM" id="SSF81660">
    <property type="entry name" value="Metal cation-transporting ATPase, ATP-binding domain N"/>
    <property type="match status" value="1"/>
</dbReference>
<dbReference type="NCBIfam" id="TIGR01657">
    <property type="entry name" value="P-ATPase-V"/>
    <property type="match status" value="1"/>
</dbReference>
<comment type="similarity">
    <text evidence="2">Belongs to the cation transport ATPase (P-type) (TC 3.A.3) family. Type V subfamily.</text>
</comment>
<dbReference type="NCBIfam" id="TIGR01494">
    <property type="entry name" value="ATPase_P-type"/>
    <property type="match status" value="1"/>
</dbReference>
<feature type="transmembrane region" description="Helical" evidence="13">
    <location>
        <begin position="231"/>
        <end position="250"/>
    </location>
</feature>
<feature type="domain" description="P5A-ATPase transmembrane helical hairpin" evidence="15">
    <location>
        <begin position="34"/>
        <end position="97"/>
    </location>
</feature>
<dbReference type="Proteomes" id="UP001244341">
    <property type="component" value="Chromosome 11b"/>
</dbReference>
<evidence type="ECO:0000256" key="3">
    <source>
        <dbReference type="ARBA" id="ARBA00022692"/>
    </source>
</evidence>
<dbReference type="InterPro" id="IPR018303">
    <property type="entry name" value="ATPase_P-typ_P_site"/>
</dbReference>